<evidence type="ECO:0000256" key="1">
    <source>
        <dbReference type="SAM" id="SignalP"/>
    </source>
</evidence>
<evidence type="ECO:0000259" key="2">
    <source>
        <dbReference type="SMART" id="SM00458"/>
    </source>
</evidence>
<feature type="chain" id="PRO_5016851683" description="Ricin B lectin domain-containing protein" evidence="1">
    <location>
        <begin position="26"/>
        <end position="195"/>
    </location>
</feature>
<sequence>MKNFIRRTSCLAILAAILLFQSCKKDDQLVVKEEIKASTTAISKSQKLLPAPPIPDGIYKIRNYNSSKVLEISERPGTNGTPIQQWTDYGAAYQKWEFRDLGNGYYRIKSVYSDKVMDVNRSSMNDGAWVHQWTWDNGIVQQWALISLGNGRYLLQNGNSGKVLDIAGGSIENGIQANQNTRNNGWSQQWSIEPA</sequence>
<dbReference type="RefSeq" id="WP_113618805.1">
    <property type="nucleotide sequence ID" value="NZ_QFFJ01000002.1"/>
</dbReference>
<dbReference type="OrthoDB" id="9801375at2"/>
<gene>
    <name evidence="3" type="ORF">DF182_26655</name>
</gene>
<dbReference type="AlphaFoldDB" id="A0A365XWU7"/>
<dbReference type="Gene3D" id="2.80.10.50">
    <property type="match status" value="3"/>
</dbReference>
<keyword evidence="4" id="KW-1185">Reference proteome</keyword>
<reference evidence="3 4" key="1">
    <citation type="submission" date="2018-05" db="EMBL/GenBank/DDBJ databases">
        <title>Chitinophaga sp. K3CV102501T nov., isolated from isolated from a monsoon evergreen broad-leaved forest soil.</title>
        <authorList>
            <person name="Lv Y."/>
        </authorList>
    </citation>
    <scope>NUCLEOTIDE SEQUENCE [LARGE SCALE GENOMIC DNA]</scope>
    <source>
        <strain evidence="3 4">GDMCC 1.1325</strain>
    </source>
</reference>
<comment type="caution">
    <text evidence="3">The sequence shown here is derived from an EMBL/GenBank/DDBJ whole genome shotgun (WGS) entry which is preliminary data.</text>
</comment>
<dbReference type="CDD" id="cd00161">
    <property type="entry name" value="beta-trefoil_Ricin-like"/>
    <property type="match status" value="1"/>
</dbReference>
<feature type="signal peptide" evidence="1">
    <location>
        <begin position="1"/>
        <end position="25"/>
    </location>
</feature>
<dbReference type="SMART" id="SM00458">
    <property type="entry name" value="RICIN"/>
    <property type="match status" value="1"/>
</dbReference>
<dbReference type="PROSITE" id="PS50231">
    <property type="entry name" value="RICIN_B_LECTIN"/>
    <property type="match status" value="1"/>
</dbReference>
<evidence type="ECO:0000313" key="4">
    <source>
        <dbReference type="Proteomes" id="UP000253410"/>
    </source>
</evidence>
<dbReference type="PROSITE" id="PS51257">
    <property type="entry name" value="PROKAR_LIPOPROTEIN"/>
    <property type="match status" value="1"/>
</dbReference>
<dbReference type="EMBL" id="QFFJ01000002">
    <property type="protein sequence ID" value="RBL90055.1"/>
    <property type="molecule type" value="Genomic_DNA"/>
</dbReference>
<dbReference type="Pfam" id="PF14200">
    <property type="entry name" value="RicinB_lectin_2"/>
    <property type="match status" value="2"/>
</dbReference>
<protein>
    <recommendedName>
        <fullName evidence="2">Ricin B lectin domain-containing protein</fullName>
    </recommendedName>
</protein>
<accession>A0A365XWU7</accession>
<keyword evidence="1" id="KW-0732">Signal</keyword>
<evidence type="ECO:0000313" key="3">
    <source>
        <dbReference type="EMBL" id="RBL90055.1"/>
    </source>
</evidence>
<feature type="domain" description="Ricin B lectin" evidence="2">
    <location>
        <begin position="56"/>
        <end position="193"/>
    </location>
</feature>
<organism evidence="3 4">
    <name type="scientific">Chitinophaga flava</name>
    <dbReference type="NCBI Taxonomy" id="2259036"/>
    <lineage>
        <taxon>Bacteria</taxon>
        <taxon>Pseudomonadati</taxon>
        <taxon>Bacteroidota</taxon>
        <taxon>Chitinophagia</taxon>
        <taxon>Chitinophagales</taxon>
        <taxon>Chitinophagaceae</taxon>
        <taxon>Chitinophaga</taxon>
    </lineage>
</organism>
<dbReference type="InterPro" id="IPR035992">
    <property type="entry name" value="Ricin_B-like_lectins"/>
</dbReference>
<dbReference type="SUPFAM" id="SSF50370">
    <property type="entry name" value="Ricin B-like lectins"/>
    <property type="match status" value="1"/>
</dbReference>
<dbReference type="InterPro" id="IPR000772">
    <property type="entry name" value="Ricin_B_lectin"/>
</dbReference>
<proteinExistence type="predicted"/>
<dbReference type="Proteomes" id="UP000253410">
    <property type="component" value="Unassembled WGS sequence"/>
</dbReference>
<name>A0A365XWU7_9BACT</name>